<dbReference type="PANTHER" id="PTHR21426">
    <property type="entry name" value="EXOCYST COMPLEX COMPONENT 8"/>
    <property type="match status" value="1"/>
</dbReference>
<dbReference type="PANTHER" id="PTHR21426:SF12">
    <property type="entry name" value="EXOCYST COMPLEX COMPONENT 8"/>
    <property type="match status" value="1"/>
</dbReference>
<dbReference type="Pfam" id="PF08700">
    <property type="entry name" value="VPS51_Exo84_N"/>
    <property type="match status" value="1"/>
</dbReference>
<keyword evidence="1" id="KW-0813">Transport</keyword>
<dbReference type="AlphaFoldDB" id="A0A6S7K2H7"/>
<accession>A0A6S7K2H7</accession>
<reference evidence="2" key="1">
    <citation type="submission" date="2020-04" db="EMBL/GenBank/DDBJ databases">
        <authorList>
            <person name="Alioto T."/>
            <person name="Alioto T."/>
            <person name="Gomez Garrido J."/>
        </authorList>
    </citation>
    <scope>NUCLEOTIDE SEQUENCE</scope>
    <source>
        <strain evidence="2">A484AB</strain>
    </source>
</reference>
<dbReference type="GO" id="GO:0000145">
    <property type="term" value="C:exocyst"/>
    <property type="evidence" value="ECO:0007669"/>
    <property type="project" value="InterPro"/>
</dbReference>
<evidence type="ECO:0000313" key="2">
    <source>
        <dbReference type="EMBL" id="CAB4039585.1"/>
    </source>
</evidence>
<gene>
    <name evidence="2" type="ORF">PACLA_8A014061</name>
</gene>
<dbReference type="OrthoDB" id="642193at2759"/>
<name>A0A6S7K2H7_PARCT</name>
<evidence type="ECO:0000313" key="3">
    <source>
        <dbReference type="Proteomes" id="UP001152795"/>
    </source>
</evidence>
<dbReference type="EMBL" id="CACRXK020025599">
    <property type="protein sequence ID" value="CAB4039585.1"/>
    <property type="molecule type" value="Genomic_DNA"/>
</dbReference>
<feature type="non-terminal residue" evidence="2">
    <location>
        <position position="77"/>
    </location>
</feature>
<organism evidence="2 3">
    <name type="scientific">Paramuricea clavata</name>
    <name type="common">Red gorgonian</name>
    <name type="synonym">Violescent sea-whip</name>
    <dbReference type="NCBI Taxonomy" id="317549"/>
    <lineage>
        <taxon>Eukaryota</taxon>
        <taxon>Metazoa</taxon>
        <taxon>Cnidaria</taxon>
        <taxon>Anthozoa</taxon>
        <taxon>Octocorallia</taxon>
        <taxon>Malacalcyonacea</taxon>
        <taxon>Plexauridae</taxon>
        <taxon>Paramuricea</taxon>
    </lineage>
</organism>
<proteinExistence type="predicted"/>
<dbReference type="GO" id="GO:0006887">
    <property type="term" value="P:exocytosis"/>
    <property type="evidence" value="ECO:0007669"/>
    <property type="project" value="InterPro"/>
</dbReference>
<protein>
    <submittedName>
        <fullName evidence="2">Uncharacterized protein</fullName>
    </submittedName>
</protein>
<dbReference type="Proteomes" id="UP001152795">
    <property type="component" value="Unassembled WGS sequence"/>
</dbReference>
<dbReference type="InterPro" id="IPR033961">
    <property type="entry name" value="Exo84"/>
</dbReference>
<sequence>MAKMDLVSSPVLALKISKEDFDPDQYVKDMCRNCNTHAELKEQQKKIKNLNEETAATLKRNVYRNYQQFIETSREIS</sequence>
<comment type="caution">
    <text evidence="2">The sequence shown here is derived from an EMBL/GenBank/DDBJ whole genome shotgun (WGS) entry which is preliminary data.</text>
</comment>
<dbReference type="GO" id="GO:0008104">
    <property type="term" value="P:intracellular protein localization"/>
    <property type="evidence" value="ECO:0007669"/>
    <property type="project" value="TreeGrafter"/>
</dbReference>
<evidence type="ECO:0000256" key="1">
    <source>
        <dbReference type="ARBA" id="ARBA00022448"/>
    </source>
</evidence>
<keyword evidence="3" id="KW-1185">Reference proteome</keyword>
<dbReference type="GO" id="GO:0006893">
    <property type="term" value="P:Golgi to plasma membrane transport"/>
    <property type="evidence" value="ECO:0007669"/>
    <property type="project" value="TreeGrafter"/>
</dbReference>